<feature type="compositionally biased region" description="Acidic residues" evidence="1">
    <location>
        <begin position="495"/>
        <end position="504"/>
    </location>
</feature>
<reference evidence="2" key="1">
    <citation type="journal article" date="2019" name="Sci. Rep.">
        <title>Draft genome of Tanacetum cinerariifolium, the natural source of mosquito coil.</title>
        <authorList>
            <person name="Yamashiro T."/>
            <person name="Shiraishi A."/>
            <person name="Satake H."/>
            <person name="Nakayama K."/>
        </authorList>
    </citation>
    <scope>NUCLEOTIDE SEQUENCE</scope>
</reference>
<dbReference type="EMBL" id="BKCJ010216329">
    <property type="protein sequence ID" value="GEY85648.1"/>
    <property type="molecule type" value="Genomic_DNA"/>
</dbReference>
<accession>A0A699HX36</accession>
<protein>
    <submittedName>
        <fullName evidence="2">Uncharacterized protein</fullName>
    </submittedName>
</protein>
<evidence type="ECO:0000313" key="2">
    <source>
        <dbReference type="EMBL" id="GEY85648.1"/>
    </source>
</evidence>
<name>A0A699HX36_TANCI</name>
<sequence>MGEVSNTIIQIGYQAYLADCLFLDIPMIKQLPLFLGRPFHRACGAMINMGCGTMTIDDGVIKHTYYPKPRAKAYLENFKIDEDEDWLSCFEVGRDKGGSPKYGRVAPSFLDNEDEMARALAMEVYFNSLKNIIVFKKLIDFLGLLSVQLKNTDWDLKEALHESMRKLEVKQKSEKSPGTNPIQIDPQVKPDDRLVAPPERLESAVYKNQSRPNGENNAYNKRLSTLQTRQFGIPRLVDWNVFEEYGCEDALLNMIKIEYMDEDRDVFLDRSWENVFSNGEKVYREWFLEFYSTIIGQPTTIKKKLVDIRYPLLHIMHKILVGAFTHRSSSRDKVQKFDLWLLSLLDEGNNANVAWILAEYHSKKSSEYKRESEIYGGLMLMRNGYMLEHSMSILHHLADEANYAYLTYELLNISPYPYPYVPYPHPYTHYLDMGNPSYEGCQYGAPGDAYLFTGARPSYGGNSIILRSGYEIKGSSRGVQDDDDKSDQFIRSEDCVESYDDMDD</sequence>
<gene>
    <name evidence="2" type="ORF">Tci_457622</name>
</gene>
<feature type="region of interest" description="Disordered" evidence="1">
    <location>
        <begin position="474"/>
        <end position="504"/>
    </location>
</feature>
<comment type="caution">
    <text evidence="2">The sequence shown here is derived from an EMBL/GenBank/DDBJ whole genome shotgun (WGS) entry which is preliminary data.</text>
</comment>
<organism evidence="2">
    <name type="scientific">Tanacetum cinerariifolium</name>
    <name type="common">Dalmatian daisy</name>
    <name type="synonym">Chrysanthemum cinerariifolium</name>
    <dbReference type="NCBI Taxonomy" id="118510"/>
    <lineage>
        <taxon>Eukaryota</taxon>
        <taxon>Viridiplantae</taxon>
        <taxon>Streptophyta</taxon>
        <taxon>Embryophyta</taxon>
        <taxon>Tracheophyta</taxon>
        <taxon>Spermatophyta</taxon>
        <taxon>Magnoliopsida</taxon>
        <taxon>eudicotyledons</taxon>
        <taxon>Gunneridae</taxon>
        <taxon>Pentapetalae</taxon>
        <taxon>asterids</taxon>
        <taxon>campanulids</taxon>
        <taxon>Asterales</taxon>
        <taxon>Asteraceae</taxon>
        <taxon>Asteroideae</taxon>
        <taxon>Anthemideae</taxon>
        <taxon>Anthemidinae</taxon>
        <taxon>Tanacetum</taxon>
    </lineage>
</organism>
<proteinExistence type="predicted"/>
<evidence type="ECO:0000256" key="1">
    <source>
        <dbReference type="SAM" id="MobiDB-lite"/>
    </source>
</evidence>
<feature type="region of interest" description="Disordered" evidence="1">
    <location>
        <begin position="169"/>
        <end position="191"/>
    </location>
</feature>
<dbReference type="AlphaFoldDB" id="A0A699HX36"/>